<evidence type="ECO:0000313" key="2">
    <source>
        <dbReference type="Proteomes" id="UP000308199"/>
    </source>
</evidence>
<organism evidence="1 2">
    <name type="scientific">Phellinidium pouzarii</name>
    <dbReference type="NCBI Taxonomy" id="167371"/>
    <lineage>
        <taxon>Eukaryota</taxon>
        <taxon>Fungi</taxon>
        <taxon>Dikarya</taxon>
        <taxon>Basidiomycota</taxon>
        <taxon>Agaricomycotina</taxon>
        <taxon>Agaricomycetes</taxon>
        <taxon>Hymenochaetales</taxon>
        <taxon>Hymenochaetaceae</taxon>
        <taxon>Phellinidium</taxon>
    </lineage>
</organism>
<dbReference type="InterPro" id="IPR032675">
    <property type="entry name" value="LRR_dom_sf"/>
</dbReference>
<gene>
    <name evidence="1" type="ORF">EW145_g635</name>
</gene>
<reference evidence="1 2" key="1">
    <citation type="submission" date="2019-02" db="EMBL/GenBank/DDBJ databases">
        <title>Genome sequencing of the rare red list fungi Phellinidium pouzarii.</title>
        <authorList>
            <person name="Buettner E."/>
            <person name="Kellner H."/>
        </authorList>
    </citation>
    <scope>NUCLEOTIDE SEQUENCE [LARGE SCALE GENOMIC DNA]</scope>
    <source>
        <strain evidence="1 2">DSM 108285</strain>
    </source>
</reference>
<dbReference type="Gene3D" id="3.80.10.10">
    <property type="entry name" value="Ribonuclease Inhibitor"/>
    <property type="match status" value="1"/>
</dbReference>
<dbReference type="SUPFAM" id="SSF52047">
    <property type="entry name" value="RNI-like"/>
    <property type="match status" value="1"/>
</dbReference>
<evidence type="ECO:0000313" key="1">
    <source>
        <dbReference type="EMBL" id="THH11506.1"/>
    </source>
</evidence>
<dbReference type="EMBL" id="SGPK01000013">
    <property type="protein sequence ID" value="THH11506.1"/>
    <property type="molecule type" value="Genomic_DNA"/>
</dbReference>
<name>A0A4S4LHM8_9AGAM</name>
<proteinExistence type="predicted"/>
<dbReference type="OrthoDB" id="5345779at2759"/>
<dbReference type="AlphaFoldDB" id="A0A4S4LHM8"/>
<sequence length="456" mass="51920">MPVSPLPPELWREILDIATQDDPLLEPALLGPLAKSSWYEMVFGDWWLRRPHEALQIRQRQSYALKKAFTQTCTLFARVGAEYLYRSILVSDPRRLQKLCSVLDVNTNMGHWTKAIYIYWDERLGVRDLGSMDDCVVSLVRHCPNLQVFMVDPKIGPGSFLSIADALRTHCSASLRLIQWKITFTNQTKVVPAISSMRNLVAIQLEINYPAMEGNTSFPGIRQMLDVSFPHLKQLSLRGAVQDFAEQITMWHMPELTSLTLDFKACRHDFPDVLEVLTTHGPQLDMLDLNAIPTLDVRSILTICPNLTTFCFSLDWQLEGNLVEGPHRKLQNIGLYGLRHAFGVGFAGEVAQVNPFEAVIMRRRNDMNFIALDKNNFPSLCLIRVLEPGLLNDLNKNNGPATGISAGYSRWERWWDQCSRQRIRLEDCTGNLLGTLPQREDDLEDYESEVSDSTVD</sequence>
<accession>A0A4S4LHM8</accession>
<evidence type="ECO:0008006" key="3">
    <source>
        <dbReference type="Google" id="ProtNLM"/>
    </source>
</evidence>
<protein>
    <recommendedName>
        <fullName evidence="3">F-box domain-containing protein</fullName>
    </recommendedName>
</protein>
<keyword evidence="2" id="KW-1185">Reference proteome</keyword>
<dbReference type="Proteomes" id="UP000308199">
    <property type="component" value="Unassembled WGS sequence"/>
</dbReference>
<comment type="caution">
    <text evidence="1">The sequence shown here is derived from an EMBL/GenBank/DDBJ whole genome shotgun (WGS) entry which is preliminary data.</text>
</comment>